<dbReference type="Pfam" id="PF01590">
    <property type="entry name" value="GAF"/>
    <property type="match status" value="1"/>
</dbReference>
<sequence>MLKISDTEDDPSLVPPEGINYRDMIYELPVGVIHLDINGDILFVNRTILELLGSRSEEVTKSFNIFTFKPLQDAGIADIVENSIRNNKNLTAEVPYTTIWGKELYLRIKVKPFRDKNGNITGCVCTAEDISRRKQAELLLEHRVRMESLIADVSAAFIGSKSVDMDRTISMALQSISEAIEAESACLLELHGEHFIVTHEWHEINSQHQGFGFQELPVKEIEWLINSLKKQSTIFLSDSPDAAEGKEERKLLKQLGINSFLAIPMLNKGKLLGFIAFTPLKKENKWILEYLQLFGMLGEIFVNSIERKRASWKLRQSEEKYRRIFHEFHDIYFEVDLEGRILTTSPSVYRHLGYEPWELIGCHVDTVYKYPEDRDFLRSILDANGYVNDFEMDMLKKDGETINVSTSAHYVCDDVYQPIVAGVIRNITGRKSIISEIQQQKKLLASTFDSIPDFLAVIDKDLRVMLSNWKDRGYISEEEKLSNPLCYNCFMHRDKPCEPCHAVEVFRTGEVKTVERTNPIDGKTREIRVIPIFDENGDVSLVIEHIRDMTERKKAEQLVIDAKNSAEEANRTKSEFLASMSHELRTPLNSVIGFSEILLAESYGNLNERQTRHVQNISTSGKHLLNLINDILDLSKVEAGKMELDPEVFCLSETMGDVLNILSPLAQKKQITLNNEVPVPSMVNSDKGKIRQILFNLISNAIKFTPEEGCITVGAENCDGMFLVFVEDTGVGISEEDMGKLFQPFKQIDSSYTRKYDGTGLGLALVKKLVEMQGGTISVESEPGKGSKFFFTIPDATEPENNN</sequence>
<dbReference type="SMART" id="SM00091">
    <property type="entry name" value="PAS"/>
    <property type="match status" value="2"/>
</dbReference>
<dbReference type="InterPro" id="IPR005467">
    <property type="entry name" value="His_kinase_dom"/>
</dbReference>
<dbReference type="KEGG" id="mzi:HWN40_07020"/>
<comment type="catalytic activity">
    <reaction evidence="1">
        <text>ATP + protein L-histidine = ADP + protein N-phospho-L-histidine.</text>
        <dbReference type="EC" id="2.7.13.3"/>
    </reaction>
</comment>
<evidence type="ECO:0000256" key="9">
    <source>
        <dbReference type="ARBA" id="ARBA00023012"/>
    </source>
</evidence>
<keyword evidence="10" id="KW-0472">Membrane</keyword>
<feature type="domain" description="PAS" evidence="13">
    <location>
        <begin position="317"/>
        <end position="382"/>
    </location>
</feature>
<dbReference type="Gene3D" id="3.30.565.10">
    <property type="entry name" value="Histidine kinase-like ATPase, C-terminal domain"/>
    <property type="match status" value="1"/>
</dbReference>
<feature type="domain" description="PAC" evidence="14">
    <location>
        <begin position="507"/>
        <end position="561"/>
    </location>
</feature>
<dbReference type="PROSITE" id="PS50109">
    <property type="entry name" value="HIS_KIN"/>
    <property type="match status" value="1"/>
</dbReference>
<comment type="subcellular location">
    <subcellularLocation>
        <location evidence="2">Membrane</location>
    </subcellularLocation>
</comment>
<dbReference type="NCBIfam" id="TIGR00229">
    <property type="entry name" value="sensory_box"/>
    <property type="match status" value="2"/>
</dbReference>
<keyword evidence="4" id="KW-0597">Phosphoprotein</keyword>
<dbReference type="Pfam" id="PF00989">
    <property type="entry name" value="PAS"/>
    <property type="match status" value="1"/>
</dbReference>
<dbReference type="SMART" id="SM00387">
    <property type="entry name" value="HATPase_c"/>
    <property type="match status" value="1"/>
</dbReference>
<gene>
    <name evidence="15" type="ORF">HWN40_07020</name>
</gene>
<dbReference type="CDD" id="cd16922">
    <property type="entry name" value="HATPase_EvgS-ArcB-TorS-like"/>
    <property type="match status" value="1"/>
</dbReference>
<evidence type="ECO:0000313" key="15">
    <source>
        <dbReference type="EMBL" id="QLC50008.1"/>
    </source>
</evidence>
<keyword evidence="11" id="KW-0131">Cell cycle</keyword>
<proteinExistence type="predicted"/>
<protein>
    <recommendedName>
        <fullName evidence="3">histidine kinase</fullName>
        <ecNumber evidence="3">2.7.13.3</ecNumber>
    </recommendedName>
</protein>
<dbReference type="GeneID" id="55821413"/>
<name>A0A7D5I490_9EURY</name>
<dbReference type="Pfam" id="PF02518">
    <property type="entry name" value="HATPase_c"/>
    <property type="match status" value="1"/>
</dbReference>
<dbReference type="CDD" id="cd00082">
    <property type="entry name" value="HisKA"/>
    <property type="match status" value="1"/>
</dbReference>
<keyword evidence="9" id="KW-0902">Two-component regulatory system</keyword>
<dbReference type="GO" id="GO:0005524">
    <property type="term" value="F:ATP binding"/>
    <property type="evidence" value="ECO:0007669"/>
    <property type="project" value="UniProtKB-KW"/>
</dbReference>
<dbReference type="InterPro" id="IPR013656">
    <property type="entry name" value="PAS_4"/>
</dbReference>
<dbReference type="PANTHER" id="PTHR43047:SF72">
    <property type="entry name" value="OSMOSENSING HISTIDINE PROTEIN KINASE SLN1"/>
    <property type="match status" value="1"/>
</dbReference>
<dbReference type="Gene3D" id="3.30.450.20">
    <property type="entry name" value="PAS domain"/>
    <property type="match status" value="3"/>
</dbReference>
<dbReference type="CDD" id="cd00130">
    <property type="entry name" value="PAS"/>
    <property type="match status" value="2"/>
</dbReference>
<evidence type="ECO:0000259" key="13">
    <source>
        <dbReference type="PROSITE" id="PS50112"/>
    </source>
</evidence>
<dbReference type="EC" id="2.7.13.3" evidence="3"/>
<keyword evidence="7" id="KW-0418">Kinase</keyword>
<dbReference type="InterPro" id="IPR029016">
    <property type="entry name" value="GAF-like_dom_sf"/>
</dbReference>
<organism evidence="15 16">
    <name type="scientific">Methanolobus zinderi</name>
    <dbReference type="NCBI Taxonomy" id="536044"/>
    <lineage>
        <taxon>Archaea</taxon>
        <taxon>Methanobacteriati</taxon>
        <taxon>Methanobacteriota</taxon>
        <taxon>Stenosarchaea group</taxon>
        <taxon>Methanomicrobia</taxon>
        <taxon>Methanosarcinales</taxon>
        <taxon>Methanosarcinaceae</taxon>
        <taxon>Methanolobus</taxon>
    </lineage>
</organism>
<evidence type="ECO:0000256" key="7">
    <source>
        <dbReference type="ARBA" id="ARBA00022777"/>
    </source>
</evidence>
<evidence type="ECO:0000313" key="16">
    <source>
        <dbReference type="Proteomes" id="UP000509594"/>
    </source>
</evidence>
<dbReference type="InterPro" id="IPR000700">
    <property type="entry name" value="PAS-assoc_C"/>
</dbReference>
<dbReference type="InterPro" id="IPR004358">
    <property type="entry name" value="Sig_transdc_His_kin-like_C"/>
</dbReference>
<dbReference type="InterPro" id="IPR013767">
    <property type="entry name" value="PAS_fold"/>
</dbReference>
<dbReference type="SUPFAM" id="SSF55874">
    <property type="entry name" value="ATPase domain of HSP90 chaperone/DNA topoisomerase II/histidine kinase"/>
    <property type="match status" value="1"/>
</dbReference>
<dbReference type="InterPro" id="IPR003661">
    <property type="entry name" value="HisK_dim/P_dom"/>
</dbReference>
<dbReference type="InterPro" id="IPR036097">
    <property type="entry name" value="HisK_dim/P_sf"/>
</dbReference>
<dbReference type="PRINTS" id="PR00344">
    <property type="entry name" value="BCTRLSENSOR"/>
</dbReference>
<dbReference type="SUPFAM" id="SSF47384">
    <property type="entry name" value="Homodimeric domain of signal transducing histidine kinase"/>
    <property type="match status" value="1"/>
</dbReference>
<dbReference type="SUPFAM" id="SSF55785">
    <property type="entry name" value="PYP-like sensor domain (PAS domain)"/>
    <property type="match status" value="3"/>
</dbReference>
<evidence type="ECO:0000256" key="8">
    <source>
        <dbReference type="ARBA" id="ARBA00022840"/>
    </source>
</evidence>
<evidence type="ECO:0000256" key="5">
    <source>
        <dbReference type="ARBA" id="ARBA00022679"/>
    </source>
</evidence>
<dbReference type="GO" id="GO:0006355">
    <property type="term" value="P:regulation of DNA-templated transcription"/>
    <property type="evidence" value="ECO:0007669"/>
    <property type="project" value="InterPro"/>
</dbReference>
<reference evidence="15 16" key="1">
    <citation type="submission" date="2020-06" db="EMBL/GenBank/DDBJ databases">
        <title>Methanolobus halotolerans sp. nov., isolated from a saline lake Tus in Siberia.</title>
        <authorList>
            <person name="Shen Y."/>
            <person name="Chen S.-C."/>
            <person name="Lai M.-C."/>
            <person name="Huang H.-H."/>
            <person name="Chiu H.-H."/>
            <person name="Tang S.-L."/>
            <person name="Rogozin D.Y."/>
            <person name="Degermendzhy A.G."/>
        </authorList>
    </citation>
    <scope>NUCLEOTIDE SEQUENCE [LARGE SCALE GENOMIC DNA]</scope>
    <source>
        <strain evidence="15 16">DSM 21339</strain>
    </source>
</reference>
<dbReference type="PANTHER" id="PTHR43047">
    <property type="entry name" value="TWO-COMPONENT HISTIDINE PROTEIN KINASE"/>
    <property type="match status" value="1"/>
</dbReference>
<dbReference type="InterPro" id="IPR003594">
    <property type="entry name" value="HATPase_dom"/>
</dbReference>
<dbReference type="PROSITE" id="PS50112">
    <property type="entry name" value="PAS"/>
    <property type="match status" value="2"/>
</dbReference>
<dbReference type="PROSITE" id="PS50113">
    <property type="entry name" value="PAC"/>
    <property type="match status" value="2"/>
</dbReference>
<evidence type="ECO:0000259" key="12">
    <source>
        <dbReference type="PROSITE" id="PS50109"/>
    </source>
</evidence>
<evidence type="ECO:0000256" key="6">
    <source>
        <dbReference type="ARBA" id="ARBA00022741"/>
    </source>
</evidence>
<evidence type="ECO:0000256" key="4">
    <source>
        <dbReference type="ARBA" id="ARBA00022553"/>
    </source>
</evidence>
<dbReference type="Gene3D" id="1.10.287.130">
    <property type="match status" value="1"/>
</dbReference>
<evidence type="ECO:0000256" key="11">
    <source>
        <dbReference type="ARBA" id="ARBA00023306"/>
    </source>
</evidence>
<keyword evidence="8" id="KW-0067">ATP-binding</keyword>
<evidence type="ECO:0000256" key="10">
    <source>
        <dbReference type="ARBA" id="ARBA00023136"/>
    </source>
</evidence>
<dbReference type="Pfam" id="PF00512">
    <property type="entry name" value="HisKA"/>
    <property type="match status" value="1"/>
</dbReference>
<dbReference type="InterPro" id="IPR035965">
    <property type="entry name" value="PAS-like_dom_sf"/>
</dbReference>
<keyword evidence="16" id="KW-1185">Reference proteome</keyword>
<dbReference type="GO" id="GO:0005886">
    <property type="term" value="C:plasma membrane"/>
    <property type="evidence" value="ECO:0007669"/>
    <property type="project" value="TreeGrafter"/>
</dbReference>
<keyword evidence="6" id="KW-0547">Nucleotide-binding</keyword>
<feature type="domain" description="PAS" evidence="13">
    <location>
        <begin position="17"/>
        <end position="87"/>
    </location>
</feature>
<evidence type="ECO:0000256" key="1">
    <source>
        <dbReference type="ARBA" id="ARBA00000085"/>
    </source>
</evidence>
<dbReference type="Pfam" id="PF08448">
    <property type="entry name" value="PAS_4"/>
    <property type="match status" value="1"/>
</dbReference>
<dbReference type="InterPro" id="IPR000014">
    <property type="entry name" value="PAS"/>
</dbReference>
<dbReference type="GO" id="GO:0009927">
    <property type="term" value="F:histidine phosphotransfer kinase activity"/>
    <property type="evidence" value="ECO:0007669"/>
    <property type="project" value="TreeGrafter"/>
</dbReference>
<dbReference type="Pfam" id="PF13426">
    <property type="entry name" value="PAS_9"/>
    <property type="match status" value="1"/>
</dbReference>
<dbReference type="EMBL" id="CP058215">
    <property type="protein sequence ID" value="QLC50008.1"/>
    <property type="molecule type" value="Genomic_DNA"/>
</dbReference>
<dbReference type="InterPro" id="IPR003018">
    <property type="entry name" value="GAF"/>
</dbReference>
<dbReference type="FunFam" id="3.30.565.10:FF:000010">
    <property type="entry name" value="Sensor histidine kinase RcsC"/>
    <property type="match status" value="1"/>
</dbReference>
<evidence type="ECO:0000259" key="14">
    <source>
        <dbReference type="PROSITE" id="PS50113"/>
    </source>
</evidence>
<dbReference type="FunFam" id="1.10.287.130:FF:000038">
    <property type="entry name" value="Sensory transduction histidine kinase"/>
    <property type="match status" value="1"/>
</dbReference>
<feature type="domain" description="Histidine kinase" evidence="12">
    <location>
        <begin position="579"/>
        <end position="797"/>
    </location>
</feature>
<dbReference type="AlphaFoldDB" id="A0A7D5I490"/>
<dbReference type="GO" id="GO:0000155">
    <property type="term" value="F:phosphorelay sensor kinase activity"/>
    <property type="evidence" value="ECO:0007669"/>
    <property type="project" value="InterPro"/>
</dbReference>
<dbReference type="Gene3D" id="3.30.450.40">
    <property type="match status" value="1"/>
</dbReference>
<accession>A0A7D5I490</accession>
<dbReference type="SMART" id="SM00388">
    <property type="entry name" value="HisKA"/>
    <property type="match status" value="1"/>
</dbReference>
<evidence type="ECO:0000256" key="2">
    <source>
        <dbReference type="ARBA" id="ARBA00004370"/>
    </source>
</evidence>
<dbReference type="InterPro" id="IPR036890">
    <property type="entry name" value="HATPase_C_sf"/>
</dbReference>
<dbReference type="SUPFAM" id="SSF55781">
    <property type="entry name" value="GAF domain-like"/>
    <property type="match status" value="1"/>
</dbReference>
<dbReference type="Proteomes" id="UP000509594">
    <property type="component" value="Chromosome"/>
</dbReference>
<keyword evidence="5" id="KW-0808">Transferase</keyword>
<feature type="domain" description="PAC" evidence="14">
    <location>
        <begin position="90"/>
        <end position="142"/>
    </location>
</feature>
<dbReference type="OrthoDB" id="8127at2157"/>
<evidence type="ECO:0000256" key="3">
    <source>
        <dbReference type="ARBA" id="ARBA00012438"/>
    </source>
</evidence>
<dbReference type="RefSeq" id="WP_176965064.1">
    <property type="nucleotide sequence ID" value="NZ_CP058215.1"/>
</dbReference>